<evidence type="ECO:0000256" key="2">
    <source>
        <dbReference type="ARBA" id="ARBA00009773"/>
    </source>
</evidence>
<feature type="transmembrane region" description="Helical" evidence="6">
    <location>
        <begin position="196"/>
        <end position="215"/>
    </location>
</feature>
<keyword evidence="4 6" id="KW-1133">Transmembrane helix</keyword>
<evidence type="ECO:0000256" key="3">
    <source>
        <dbReference type="ARBA" id="ARBA00022692"/>
    </source>
</evidence>
<feature type="transmembrane region" description="Helical" evidence="6">
    <location>
        <begin position="47"/>
        <end position="67"/>
    </location>
</feature>
<dbReference type="Proteomes" id="UP000734218">
    <property type="component" value="Unassembled WGS sequence"/>
</dbReference>
<keyword evidence="3 6" id="KW-0812">Transmembrane</keyword>
<dbReference type="InterPro" id="IPR002549">
    <property type="entry name" value="AI-2E-like"/>
</dbReference>
<evidence type="ECO:0000313" key="7">
    <source>
        <dbReference type="EMBL" id="NJC33156.1"/>
    </source>
</evidence>
<dbReference type="Pfam" id="PF01594">
    <property type="entry name" value="AI-2E_transport"/>
    <property type="match status" value="1"/>
</dbReference>
<keyword evidence="5 6" id="KW-0472">Membrane</keyword>
<accession>A0ABX0XK92</accession>
<proteinExistence type="inferred from homology"/>
<keyword evidence="8" id="KW-1185">Reference proteome</keyword>
<feature type="transmembrane region" description="Helical" evidence="6">
    <location>
        <begin position="357"/>
        <end position="381"/>
    </location>
</feature>
<evidence type="ECO:0000256" key="5">
    <source>
        <dbReference type="ARBA" id="ARBA00023136"/>
    </source>
</evidence>
<name>A0ABX0XK92_9SPHN</name>
<dbReference type="PANTHER" id="PTHR21716">
    <property type="entry name" value="TRANSMEMBRANE PROTEIN"/>
    <property type="match status" value="1"/>
</dbReference>
<evidence type="ECO:0000313" key="8">
    <source>
        <dbReference type="Proteomes" id="UP000734218"/>
    </source>
</evidence>
<dbReference type="PANTHER" id="PTHR21716:SF16">
    <property type="entry name" value="BLL1467 PROTEIN"/>
    <property type="match status" value="1"/>
</dbReference>
<evidence type="ECO:0000256" key="4">
    <source>
        <dbReference type="ARBA" id="ARBA00022989"/>
    </source>
</evidence>
<dbReference type="EMBL" id="JAATJE010000001">
    <property type="protein sequence ID" value="NJC33156.1"/>
    <property type="molecule type" value="Genomic_DNA"/>
</dbReference>
<feature type="transmembrane region" description="Helical" evidence="6">
    <location>
        <begin position="276"/>
        <end position="302"/>
    </location>
</feature>
<feature type="transmembrane region" description="Helical" evidence="6">
    <location>
        <begin position="73"/>
        <end position="91"/>
    </location>
</feature>
<feature type="transmembrane region" description="Helical" evidence="6">
    <location>
        <begin position="314"/>
        <end position="337"/>
    </location>
</feature>
<comment type="similarity">
    <text evidence="2">Belongs to the autoinducer-2 exporter (AI-2E) (TC 2.A.86) family.</text>
</comment>
<feature type="transmembrane region" description="Helical" evidence="6">
    <location>
        <begin position="103"/>
        <end position="125"/>
    </location>
</feature>
<gene>
    <name evidence="7" type="ORF">GGR88_000630</name>
</gene>
<feature type="transmembrane region" description="Helical" evidence="6">
    <location>
        <begin position="246"/>
        <end position="270"/>
    </location>
</feature>
<sequence>MTVNKALNQAEPPAVSATDRVVDALAPTGAAAADEADTPVQLRRDRLLASLTLIGGAGLLMGMPFALKAGAEFFLPVTAALVIAVALVPLLEWLERRRVPSGLAAFACLLVVLLVVNGALASIVVPATQWFAVLPSRIPQIQSNLAPLIDFYSNFQRFVDDTVELIASAPATAAAQQQAVETPTSVLAYASSAPTAAIHTFFAILVIYFFLAGWSRLRRDTIRSRHSFGGAMQTARVIQNVVDATSAYIGTITLINVALGLTTAALLWLIGMPSPLMWGGIVALLNYVPYLGPILAALLLALGGLMSFNDIWYALLPAAIQIGLHLVEANVITPLVLGRRLTINPLLILISLSFWGWVWGTLGALLAVPLLIIIQTIIAAAGRPDIAGFLFESGTLTKVRGEEPELSAGSARDA</sequence>
<reference evidence="7 8" key="1">
    <citation type="submission" date="2020-03" db="EMBL/GenBank/DDBJ databases">
        <title>Genomic Encyclopedia of Type Strains, Phase IV (KMG-IV): sequencing the most valuable type-strain genomes for metagenomic binning, comparative biology and taxonomic classification.</title>
        <authorList>
            <person name="Goeker M."/>
        </authorList>
    </citation>
    <scope>NUCLEOTIDE SEQUENCE [LARGE SCALE GENOMIC DNA]</scope>
    <source>
        <strain evidence="7 8">DSM 27651</strain>
    </source>
</reference>
<protein>
    <submittedName>
        <fullName evidence="7">PurR-regulated permease PerM</fullName>
    </submittedName>
</protein>
<organism evidence="7 8">
    <name type="scientific">Sphingomonas jejuensis</name>
    <dbReference type="NCBI Taxonomy" id="904715"/>
    <lineage>
        <taxon>Bacteria</taxon>
        <taxon>Pseudomonadati</taxon>
        <taxon>Pseudomonadota</taxon>
        <taxon>Alphaproteobacteria</taxon>
        <taxon>Sphingomonadales</taxon>
        <taxon>Sphingomonadaceae</taxon>
        <taxon>Sphingomonas</taxon>
    </lineage>
</organism>
<evidence type="ECO:0000256" key="6">
    <source>
        <dbReference type="SAM" id="Phobius"/>
    </source>
</evidence>
<comment type="subcellular location">
    <subcellularLocation>
        <location evidence="1">Membrane</location>
        <topology evidence="1">Multi-pass membrane protein</topology>
    </subcellularLocation>
</comment>
<comment type="caution">
    <text evidence="7">The sequence shown here is derived from an EMBL/GenBank/DDBJ whole genome shotgun (WGS) entry which is preliminary data.</text>
</comment>
<evidence type="ECO:0000256" key="1">
    <source>
        <dbReference type="ARBA" id="ARBA00004141"/>
    </source>
</evidence>